<evidence type="ECO:0000256" key="1">
    <source>
        <dbReference type="ARBA" id="ARBA00022723"/>
    </source>
</evidence>
<dbReference type="GO" id="GO:0050313">
    <property type="term" value="F:sulfur dioxygenase activity"/>
    <property type="evidence" value="ECO:0007669"/>
    <property type="project" value="InterPro"/>
</dbReference>
<dbReference type="EMBL" id="CP001823">
    <property type="protein sequence ID" value="ACZ38109.1"/>
    <property type="molecule type" value="Genomic_DNA"/>
</dbReference>
<dbReference type="GO" id="GO:0070813">
    <property type="term" value="P:hydrogen sulfide metabolic process"/>
    <property type="evidence" value="ECO:0007669"/>
    <property type="project" value="TreeGrafter"/>
</dbReference>
<dbReference type="InterPro" id="IPR036873">
    <property type="entry name" value="Rhodanese-like_dom_sf"/>
</dbReference>
<dbReference type="Proteomes" id="UP000002027">
    <property type="component" value="Chromosome 1"/>
</dbReference>
<dbReference type="Gene3D" id="3.60.15.10">
    <property type="entry name" value="Ribonuclease Z/Hydroxyacylglutathione hydrolase-like"/>
    <property type="match status" value="1"/>
</dbReference>
<dbReference type="HOGENOM" id="CLU_030571_7_1_0"/>
<dbReference type="Pfam" id="PF00753">
    <property type="entry name" value="Lactamase_B"/>
    <property type="match status" value="1"/>
</dbReference>
<dbReference type="FunCoup" id="D1C1J2">
    <property type="interactions" value="1"/>
</dbReference>
<dbReference type="SMART" id="SM00849">
    <property type="entry name" value="Lactamase_B"/>
    <property type="match status" value="1"/>
</dbReference>
<feature type="domain" description="Rhodanese" evidence="2">
    <location>
        <begin position="387"/>
        <end position="475"/>
    </location>
</feature>
<dbReference type="PANTHER" id="PTHR43084:SF1">
    <property type="entry name" value="PERSULFIDE DIOXYGENASE ETHE1, MITOCHONDRIAL"/>
    <property type="match status" value="1"/>
</dbReference>
<organism evidence="3 4">
    <name type="scientific">Sphaerobacter thermophilus (strain ATCC 49802 / DSM 20745 / KCCM 41009 / NCIMB 13125 / S 6022)</name>
    <dbReference type="NCBI Taxonomy" id="479434"/>
    <lineage>
        <taxon>Bacteria</taxon>
        <taxon>Pseudomonadati</taxon>
        <taxon>Thermomicrobiota</taxon>
        <taxon>Thermomicrobia</taxon>
        <taxon>Sphaerobacterales</taxon>
        <taxon>Sphaerobacterineae</taxon>
        <taxon>Sphaerobacteraceae</taxon>
        <taxon>Sphaerobacter</taxon>
    </lineage>
</organism>
<evidence type="ECO:0000313" key="4">
    <source>
        <dbReference type="Proteomes" id="UP000002027"/>
    </source>
</evidence>
<dbReference type="Pfam" id="PF00581">
    <property type="entry name" value="Rhodanese"/>
    <property type="match status" value="1"/>
</dbReference>
<dbReference type="OrthoDB" id="9784009at2"/>
<dbReference type="PANTHER" id="PTHR43084">
    <property type="entry name" value="PERSULFIDE DIOXYGENASE ETHE1"/>
    <property type="match status" value="1"/>
</dbReference>
<dbReference type="InterPro" id="IPR036866">
    <property type="entry name" value="RibonucZ/Hydroxyglut_hydro"/>
</dbReference>
<dbReference type="GO" id="GO:0006749">
    <property type="term" value="P:glutathione metabolic process"/>
    <property type="evidence" value="ECO:0007669"/>
    <property type="project" value="InterPro"/>
</dbReference>
<reference evidence="4" key="1">
    <citation type="submission" date="2009-11" db="EMBL/GenBank/DDBJ databases">
        <title>The complete chromosome 1 of Sphaerobacter thermophilus DSM 20745.</title>
        <authorList>
            <person name="Lucas S."/>
            <person name="Copeland A."/>
            <person name="Lapidus A."/>
            <person name="Glavina del Rio T."/>
            <person name="Dalin E."/>
            <person name="Tice H."/>
            <person name="Bruce D."/>
            <person name="Goodwin L."/>
            <person name="Pitluck S."/>
            <person name="Kyrpides N."/>
            <person name="Mavromatis K."/>
            <person name="Ivanova N."/>
            <person name="Mikhailova N."/>
            <person name="LaButti K.M."/>
            <person name="Clum A."/>
            <person name="Sun H.I."/>
            <person name="Brettin T."/>
            <person name="Detter J.C."/>
            <person name="Han C."/>
            <person name="Larimer F."/>
            <person name="Land M."/>
            <person name="Hauser L."/>
            <person name="Markowitz V."/>
            <person name="Cheng J.F."/>
            <person name="Hugenholtz P."/>
            <person name="Woyke T."/>
            <person name="Wu D."/>
            <person name="Steenblock K."/>
            <person name="Schneider S."/>
            <person name="Pukall R."/>
            <person name="Goeker M."/>
            <person name="Klenk H.P."/>
            <person name="Eisen J.A."/>
        </authorList>
    </citation>
    <scope>NUCLEOTIDE SEQUENCE [LARGE SCALE GENOMIC DNA]</scope>
    <source>
        <strain evidence="4">ATCC 49802 / DSM 20745 / S 6022</strain>
    </source>
</reference>
<gene>
    <name evidence="3" type="ordered locus">Sthe_0672</name>
</gene>
<dbReference type="InterPro" id="IPR001279">
    <property type="entry name" value="Metallo-B-lactamas"/>
</dbReference>
<evidence type="ECO:0000313" key="3">
    <source>
        <dbReference type="EMBL" id="ACZ38109.1"/>
    </source>
</evidence>
<protein>
    <submittedName>
        <fullName evidence="3">Beta-lactamase domain protein</fullName>
    </submittedName>
</protein>
<dbReference type="SUPFAM" id="SSF52821">
    <property type="entry name" value="Rhodanese/Cell cycle control phosphatase"/>
    <property type="match status" value="2"/>
</dbReference>
<dbReference type="GO" id="GO:0046872">
    <property type="term" value="F:metal ion binding"/>
    <property type="evidence" value="ECO:0007669"/>
    <property type="project" value="UniProtKB-KW"/>
</dbReference>
<dbReference type="AlphaFoldDB" id="D1C1J2"/>
<dbReference type="InterPro" id="IPR044528">
    <property type="entry name" value="POD-like_MBL-fold"/>
</dbReference>
<sequence length="483" mass="52154">MILRHIYNPELAQASYLVGCAATGDALLVDPDRNVDQYIELAEREGLRITAITETHIHADFVSGARELARRTGARLYLSDEGPAEWKYAYADELGAILVRDGDSFMVGNVRIDVVHTPGHTPEHISFLVTDTANADKPMGIFTGDFVFVGDIGRPDLLEEAAGIRGTKEPGARQLFRSLQRFKELPDYVQIWPAHGAGSACGKALGAVPQSTVGYERLFNWAFQITDEDEFVKAVLSGQPEPPKYFAEMKRVNKIGPALVSELPPIRTLTGHEVPALLDTGAVVVDTRRADDYAQGFIPGTLNIPLDNAFTTWAGWLIGYDVDIVLLVDNACPDCAGRAVRSLRSIGLDRVAGIATVQEALAAWTASGRALESYQGLTPADLDGMLQGGRATVLDIRGKVEWESGHIPGSRHIPLGYLMDRLDQIPRETPVVLYCQGGARSAIGVSLLRAAGAKDVTHLDRGINAWAAEGRPVERSAGLVGAA</sequence>
<dbReference type="InterPro" id="IPR051682">
    <property type="entry name" value="Mito_Persulfide_Diox"/>
</dbReference>
<dbReference type="KEGG" id="sti:Sthe_0672"/>
<dbReference type="InterPro" id="IPR001763">
    <property type="entry name" value="Rhodanese-like_dom"/>
</dbReference>
<dbReference type="RefSeq" id="WP_012871156.1">
    <property type="nucleotide sequence ID" value="NC_013523.1"/>
</dbReference>
<evidence type="ECO:0000259" key="2">
    <source>
        <dbReference type="PROSITE" id="PS50206"/>
    </source>
</evidence>
<dbReference type="PROSITE" id="PS50206">
    <property type="entry name" value="RHODANESE_3"/>
    <property type="match status" value="2"/>
</dbReference>
<dbReference type="SMART" id="SM00450">
    <property type="entry name" value="RHOD"/>
    <property type="match status" value="2"/>
</dbReference>
<keyword evidence="1" id="KW-0479">Metal-binding</keyword>
<proteinExistence type="predicted"/>
<dbReference type="eggNOG" id="COG0491">
    <property type="taxonomic scope" value="Bacteria"/>
</dbReference>
<accession>D1C1J2</accession>
<dbReference type="CDD" id="cd00158">
    <property type="entry name" value="RHOD"/>
    <property type="match status" value="2"/>
</dbReference>
<dbReference type="SUPFAM" id="SSF56281">
    <property type="entry name" value="Metallo-hydrolase/oxidoreductase"/>
    <property type="match status" value="1"/>
</dbReference>
<dbReference type="eggNOG" id="COG0607">
    <property type="taxonomic scope" value="Bacteria"/>
</dbReference>
<keyword evidence="4" id="KW-1185">Reference proteome</keyword>
<name>D1C1J2_SPHTD</name>
<dbReference type="InParanoid" id="D1C1J2"/>
<dbReference type="CDD" id="cd07724">
    <property type="entry name" value="POD-like_MBL-fold"/>
    <property type="match status" value="1"/>
</dbReference>
<dbReference type="STRING" id="479434.Sthe_0672"/>
<dbReference type="Gene3D" id="3.40.250.10">
    <property type="entry name" value="Rhodanese-like domain"/>
    <property type="match status" value="2"/>
</dbReference>
<feature type="domain" description="Rhodanese" evidence="2">
    <location>
        <begin position="278"/>
        <end position="373"/>
    </location>
</feature>
<reference evidence="3 4" key="2">
    <citation type="journal article" date="2010" name="Stand. Genomic Sci.">
        <title>Complete genome sequence of Desulfohalobium retbaense type strain (HR(100)).</title>
        <authorList>
            <person name="Spring S."/>
            <person name="Nolan M."/>
            <person name="Lapidus A."/>
            <person name="Glavina Del Rio T."/>
            <person name="Copeland A."/>
            <person name="Tice H."/>
            <person name="Cheng J.F."/>
            <person name="Lucas S."/>
            <person name="Land M."/>
            <person name="Chen F."/>
            <person name="Bruce D."/>
            <person name="Goodwin L."/>
            <person name="Pitluck S."/>
            <person name="Ivanova N."/>
            <person name="Mavromatis K."/>
            <person name="Mikhailova N."/>
            <person name="Pati A."/>
            <person name="Chen A."/>
            <person name="Palaniappan K."/>
            <person name="Hauser L."/>
            <person name="Chang Y.J."/>
            <person name="Jeffries C.D."/>
            <person name="Munk C."/>
            <person name="Kiss H."/>
            <person name="Chain P."/>
            <person name="Han C."/>
            <person name="Brettin T."/>
            <person name="Detter J.C."/>
            <person name="Schuler E."/>
            <person name="Goker M."/>
            <person name="Rohde M."/>
            <person name="Bristow J."/>
            <person name="Eisen J.A."/>
            <person name="Markowitz V."/>
            <person name="Hugenholtz P."/>
            <person name="Kyrpides N.C."/>
            <person name="Klenk H.P."/>
        </authorList>
    </citation>
    <scope>NUCLEOTIDE SEQUENCE [LARGE SCALE GENOMIC DNA]</scope>
    <source>
        <strain evidence="4">ATCC 49802 / DSM 20745 / S 6022</strain>
    </source>
</reference>
<dbReference type="FunFam" id="3.60.15.10:FF:000030">
    <property type="entry name" value="Metallo-beta-lactamase family protein"/>
    <property type="match status" value="1"/>
</dbReference>